<evidence type="ECO:0000313" key="2">
    <source>
        <dbReference type="EMBL" id="KAK0637779.1"/>
    </source>
</evidence>
<gene>
    <name evidence="2" type="ORF">DIS24_g10479</name>
</gene>
<keyword evidence="3" id="KW-1185">Reference proteome</keyword>
<feature type="compositionally biased region" description="Polar residues" evidence="1">
    <location>
        <begin position="88"/>
        <end position="98"/>
    </location>
</feature>
<dbReference type="AlphaFoldDB" id="A0AA39XPL9"/>
<feature type="region of interest" description="Disordered" evidence="1">
    <location>
        <begin position="1"/>
        <end position="20"/>
    </location>
</feature>
<reference evidence="2" key="1">
    <citation type="submission" date="2023-06" db="EMBL/GenBank/DDBJ databases">
        <title>Multi-omics analyses reveal the molecular pathogenesis toolkit of Lasiodiplodia hormozganensis, a cross-kingdom pathogen.</title>
        <authorList>
            <person name="Felix C."/>
            <person name="Meneses R."/>
            <person name="Goncalves M.F.M."/>
            <person name="Tilleman L."/>
            <person name="Duarte A.S."/>
            <person name="Jorrin-Novo J.V."/>
            <person name="Van De Peer Y."/>
            <person name="Deforce D."/>
            <person name="Van Nieuwerburgh F."/>
            <person name="Esteves A.C."/>
            <person name="Alves A."/>
        </authorList>
    </citation>
    <scope>NUCLEOTIDE SEQUENCE</scope>
    <source>
        <strain evidence="2">CBS 339.90</strain>
    </source>
</reference>
<comment type="caution">
    <text evidence="2">The sequence shown here is derived from an EMBL/GenBank/DDBJ whole genome shotgun (WGS) entry which is preliminary data.</text>
</comment>
<organism evidence="2 3">
    <name type="scientific">Lasiodiplodia hormozganensis</name>
    <dbReference type="NCBI Taxonomy" id="869390"/>
    <lineage>
        <taxon>Eukaryota</taxon>
        <taxon>Fungi</taxon>
        <taxon>Dikarya</taxon>
        <taxon>Ascomycota</taxon>
        <taxon>Pezizomycotina</taxon>
        <taxon>Dothideomycetes</taxon>
        <taxon>Dothideomycetes incertae sedis</taxon>
        <taxon>Botryosphaeriales</taxon>
        <taxon>Botryosphaeriaceae</taxon>
        <taxon>Lasiodiplodia</taxon>
    </lineage>
</organism>
<feature type="region of interest" description="Disordered" evidence="1">
    <location>
        <begin position="53"/>
        <end position="98"/>
    </location>
</feature>
<dbReference type="EMBL" id="JAUJDW010000114">
    <property type="protein sequence ID" value="KAK0637779.1"/>
    <property type="molecule type" value="Genomic_DNA"/>
</dbReference>
<proteinExistence type="predicted"/>
<dbReference type="Proteomes" id="UP001175001">
    <property type="component" value="Unassembled WGS sequence"/>
</dbReference>
<name>A0AA39XPL9_9PEZI</name>
<accession>A0AA39XPL9</accession>
<protein>
    <submittedName>
        <fullName evidence="2">Uncharacterized protein</fullName>
    </submittedName>
</protein>
<feature type="compositionally biased region" description="Polar residues" evidence="1">
    <location>
        <begin position="1"/>
        <end position="19"/>
    </location>
</feature>
<evidence type="ECO:0000256" key="1">
    <source>
        <dbReference type="SAM" id="MobiDB-lite"/>
    </source>
</evidence>
<evidence type="ECO:0000313" key="3">
    <source>
        <dbReference type="Proteomes" id="UP001175001"/>
    </source>
</evidence>
<sequence>MESDSTDPTSPRNGPSLSATILRDESPLACYLRSNCSFDGAYLLVLIRGSSQPAGTMAATPTMDDARSTARRNSWPLGQGQPHAPRNGGSSSLRVSASTADLDARSDFISNTATMAKKKAMKLRLELERRPLGEEIRCVGAWAG</sequence>